<reference evidence="4" key="3">
    <citation type="submission" date="2025-09" db="UniProtKB">
        <authorList>
            <consortium name="Ensembl"/>
        </authorList>
    </citation>
    <scope>IDENTIFICATION</scope>
    <source>
        <strain evidence="4">Thoroughbred</strain>
    </source>
</reference>
<reference evidence="4 5" key="1">
    <citation type="journal article" date="2009" name="Science">
        <title>Genome sequence, comparative analysis, and population genetics of the domestic horse.</title>
        <authorList>
            <consortium name="Broad Institute Genome Sequencing Platform"/>
            <consortium name="Broad Institute Whole Genome Assembly Team"/>
            <person name="Wade C.M."/>
            <person name="Giulotto E."/>
            <person name="Sigurdsson S."/>
            <person name="Zoli M."/>
            <person name="Gnerre S."/>
            <person name="Imsland F."/>
            <person name="Lear T.L."/>
            <person name="Adelson D.L."/>
            <person name="Bailey E."/>
            <person name="Bellone R.R."/>
            <person name="Bloecker H."/>
            <person name="Distl O."/>
            <person name="Edgar R.C."/>
            <person name="Garber M."/>
            <person name="Leeb T."/>
            <person name="Mauceli E."/>
            <person name="MacLeod J.N."/>
            <person name="Penedo M.C.T."/>
            <person name="Raison J.M."/>
            <person name="Sharpe T."/>
            <person name="Vogel J."/>
            <person name="Andersson L."/>
            <person name="Antczak D.F."/>
            <person name="Biagi T."/>
            <person name="Binns M.M."/>
            <person name="Chowdhary B.P."/>
            <person name="Coleman S.J."/>
            <person name="Della Valle G."/>
            <person name="Fryc S."/>
            <person name="Guerin G."/>
            <person name="Hasegawa T."/>
            <person name="Hill E.W."/>
            <person name="Jurka J."/>
            <person name="Kiialainen A."/>
            <person name="Lindgren G."/>
            <person name="Liu J."/>
            <person name="Magnani E."/>
            <person name="Mickelson J.R."/>
            <person name="Murray J."/>
            <person name="Nergadze S.G."/>
            <person name="Onofrio R."/>
            <person name="Pedroni S."/>
            <person name="Piras M.F."/>
            <person name="Raudsepp T."/>
            <person name="Rocchi M."/>
            <person name="Roeed K.H."/>
            <person name="Ryder O.A."/>
            <person name="Searle S."/>
            <person name="Skow L."/>
            <person name="Swinburne J.E."/>
            <person name="Syvaenen A.C."/>
            <person name="Tozaki T."/>
            <person name="Valberg S.J."/>
            <person name="Vaudin M."/>
            <person name="White J.R."/>
            <person name="Zody M.C."/>
            <person name="Lander E.S."/>
            <person name="Lindblad-Toh K."/>
        </authorList>
    </citation>
    <scope>NUCLEOTIDE SEQUENCE [LARGE SCALE GENOMIC DNA]</scope>
    <source>
        <strain evidence="4 5">Thoroughbred</strain>
    </source>
</reference>
<keyword evidence="5" id="KW-1185">Reference proteome</keyword>
<evidence type="ECO:0000256" key="2">
    <source>
        <dbReference type="SAM" id="MobiDB-lite"/>
    </source>
</evidence>
<evidence type="ECO:0000313" key="4">
    <source>
        <dbReference type="Ensembl" id="ENSECAP00000084041.1"/>
    </source>
</evidence>
<dbReference type="Pfam" id="PF00605">
    <property type="entry name" value="IRF"/>
    <property type="match status" value="1"/>
</dbReference>
<feature type="compositionally biased region" description="Low complexity" evidence="2">
    <location>
        <begin position="59"/>
        <end position="86"/>
    </location>
</feature>
<feature type="compositionally biased region" description="Basic and acidic residues" evidence="2">
    <location>
        <begin position="24"/>
        <end position="33"/>
    </location>
</feature>
<protein>
    <submittedName>
        <fullName evidence="4">Interferon regulatory factor 1</fullName>
    </submittedName>
</protein>
<proteinExistence type="predicted"/>
<accession>A0A9L0TBS8</accession>
<name>A0A9L0TBS8_HORSE</name>
<dbReference type="InterPro" id="IPR001346">
    <property type="entry name" value="Interferon_reg_fact_DNA-bd_dom"/>
</dbReference>
<feature type="compositionally biased region" description="Polar residues" evidence="2">
    <location>
        <begin position="11"/>
        <end position="23"/>
    </location>
</feature>
<feature type="compositionally biased region" description="Basic and acidic residues" evidence="2">
    <location>
        <begin position="94"/>
        <end position="104"/>
    </location>
</feature>
<feature type="region of interest" description="Disordered" evidence="2">
    <location>
        <begin position="120"/>
        <end position="192"/>
    </location>
</feature>
<dbReference type="AlphaFoldDB" id="A0A9L0TBS8"/>
<sequence>MVLYRHHLSLSLDQQERATPSSRQDVRPSRAEQRPAGAVPSPDQRAQQPRDPGILCLLPAPTRNRAPRAGTAAPAAPGPSGAAAGSRRCRGRYKAGEKEPDPKTWKANFRCAMNSLPDIEEVKDQSRNKGSSAVRVYRMLPPLTKNQRKERKSKSSRDAKSKAKRKSCGDSSPDTFSDGLSSSTLPDDHSSYTAQSYMGQDLEIERALTPVLSSCAVSSTLPDWHMPGEIVPDSTSDLYSFQVSPMPSTSEAATDEDEEGKLTDDIMKFLEQSGWQPTNVDGKGYLLNEPGAQPPSVYGDFSCKEETEVDSHGGYIGLISSDLKNMDTSWLDSLLTPVRLPSIQAIPCAP</sequence>
<dbReference type="GO" id="GO:0000976">
    <property type="term" value="F:transcription cis-regulatory region binding"/>
    <property type="evidence" value="ECO:0007669"/>
    <property type="project" value="InterPro"/>
</dbReference>
<dbReference type="SUPFAM" id="SSF46785">
    <property type="entry name" value="Winged helix' DNA-binding domain"/>
    <property type="match status" value="1"/>
</dbReference>
<evidence type="ECO:0000256" key="1">
    <source>
        <dbReference type="ARBA" id="ARBA00046732"/>
    </source>
</evidence>
<feature type="compositionally biased region" description="Polar residues" evidence="2">
    <location>
        <begin position="169"/>
        <end position="192"/>
    </location>
</feature>
<dbReference type="Gene3D" id="1.10.10.10">
    <property type="entry name" value="Winged helix-like DNA-binding domain superfamily/Winged helix DNA-binding domain"/>
    <property type="match status" value="1"/>
</dbReference>
<dbReference type="GeneTree" id="ENSGT00940000156288"/>
<dbReference type="Ensembl" id="ENSECAT00000117968.1">
    <property type="protein sequence ID" value="ENSECAP00000084041.1"/>
    <property type="gene ID" value="ENSECAG00000017794.4"/>
</dbReference>
<reference evidence="4" key="2">
    <citation type="submission" date="2025-08" db="UniProtKB">
        <authorList>
            <consortium name="Ensembl"/>
        </authorList>
    </citation>
    <scope>IDENTIFICATION</scope>
    <source>
        <strain evidence="4">Thoroughbred</strain>
    </source>
</reference>
<dbReference type="PANTHER" id="PTHR11949">
    <property type="entry name" value="INTERFERON REGULATORY FACTOR"/>
    <property type="match status" value="1"/>
</dbReference>
<organism evidence="4 5">
    <name type="scientific">Equus caballus</name>
    <name type="common">Horse</name>
    <dbReference type="NCBI Taxonomy" id="9796"/>
    <lineage>
        <taxon>Eukaryota</taxon>
        <taxon>Metazoa</taxon>
        <taxon>Chordata</taxon>
        <taxon>Craniata</taxon>
        <taxon>Vertebrata</taxon>
        <taxon>Euteleostomi</taxon>
        <taxon>Mammalia</taxon>
        <taxon>Eutheria</taxon>
        <taxon>Laurasiatheria</taxon>
        <taxon>Perissodactyla</taxon>
        <taxon>Equidae</taxon>
        <taxon>Equus</taxon>
    </lineage>
</organism>
<evidence type="ECO:0000259" key="3">
    <source>
        <dbReference type="PROSITE" id="PS51507"/>
    </source>
</evidence>
<dbReference type="SMART" id="SM00348">
    <property type="entry name" value="IRF"/>
    <property type="match status" value="1"/>
</dbReference>
<dbReference type="Proteomes" id="UP000002281">
    <property type="component" value="Chromosome 14"/>
</dbReference>
<dbReference type="InterPro" id="IPR036388">
    <property type="entry name" value="WH-like_DNA-bd_sf"/>
</dbReference>
<comment type="subunit">
    <text evidence="1">Monomer. Homodimer. Interacts with EP300. Interacts with MYD88. Interacts with PIAS3. Interacts with SPOP.</text>
</comment>
<feature type="domain" description="IRF tryptophan pentad repeat" evidence="3">
    <location>
        <begin position="1"/>
        <end position="141"/>
    </location>
</feature>
<feature type="region of interest" description="Disordered" evidence="2">
    <location>
        <begin position="1"/>
        <end position="106"/>
    </location>
</feature>
<evidence type="ECO:0000313" key="5">
    <source>
        <dbReference type="Proteomes" id="UP000002281"/>
    </source>
</evidence>
<dbReference type="InterPro" id="IPR036390">
    <property type="entry name" value="WH_DNA-bd_sf"/>
</dbReference>
<dbReference type="PANTHER" id="PTHR11949:SF3">
    <property type="entry name" value="INTERFERON REGULATORY FACTOR 1"/>
    <property type="match status" value="1"/>
</dbReference>
<dbReference type="PROSITE" id="PS51507">
    <property type="entry name" value="IRF_2"/>
    <property type="match status" value="1"/>
</dbReference>
<gene>
    <name evidence="4" type="primary">IRF1</name>
</gene>